<evidence type="ECO:0008006" key="3">
    <source>
        <dbReference type="Google" id="ProtNLM"/>
    </source>
</evidence>
<organism evidence="1 2">
    <name type="scientific">Chitinophaga arvensicola</name>
    <dbReference type="NCBI Taxonomy" id="29529"/>
    <lineage>
        <taxon>Bacteria</taxon>
        <taxon>Pseudomonadati</taxon>
        <taxon>Bacteroidota</taxon>
        <taxon>Chitinophagia</taxon>
        <taxon>Chitinophagales</taxon>
        <taxon>Chitinophagaceae</taxon>
        <taxon>Chitinophaga</taxon>
    </lineage>
</organism>
<name>A0A1I0S9S9_9BACT</name>
<dbReference type="Proteomes" id="UP000199310">
    <property type="component" value="Unassembled WGS sequence"/>
</dbReference>
<dbReference type="AlphaFoldDB" id="A0A1I0S9S9"/>
<protein>
    <recommendedName>
        <fullName evidence="3">DUF5655 domain-containing protein</fullName>
    </recommendedName>
</protein>
<evidence type="ECO:0000313" key="1">
    <source>
        <dbReference type="EMBL" id="SEW52975.1"/>
    </source>
</evidence>
<gene>
    <name evidence="1" type="ORF">SAMN04488122_5272</name>
</gene>
<dbReference type="OrthoDB" id="671474at2"/>
<reference evidence="2" key="1">
    <citation type="submission" date="2016-10" db="EMBL/GenBank/DDBJ databases">
        <authorList>
            <person name="Varghese N."/>
            <person name="Submissions S."/>
        </authorList>
    </citation>
    <scope>NUCLEOTIDE SEQUENCE [LARGE SCALE GENOMIC DNA]</scope>
    <source>
        <strain evidence="2">DSM 3695</strain>
    </source>
</reference>
<sequence>MATSLLDQNTDPLLKAFIAGKSAQTLELLRHFIAAYVKLDKKVYLYPTKSMIGIGSGERRVAWVTQLGKNFVHIVFPFQKPYEENLCFQKIAQVPGDRQQFNHHFRMLLPEDINEEVQQFMRLSLHP</sequence>
<dbReference type="EMBL" id="FOJG01000002">
    <property type="protein sequence ID" value="SEW52975.1"/>
    <property type="molecule type" value="Genomic_DNA"/>
</dbReference>
<keyword evidence="2" id="KW-1185">Reference proteome</keyword>
<accession>A0A1I0S9S9</accession>
<dbReference type="STRING" id="29529.SAMN04488122_5272"/>
<proteinExistence type="predicted"/>
<evidence type="ECO:0000313" key="2">
    <source>
        <dbReference type="Proteomes" id="UP000199310"/>
    </source>
</evidence>
<dbReference type="RefSeq" id="WP_089900038.1">
    <property type="nucleotide sequence ID" value="NZ_FOJG01000002.1"/>
</dbReference>